<dbReference type="AlphaFoldDB" id="A0A8A1M1S6"/>
<accession>A0A8A1M1S6</accession>
<gene>
    <name evidence="1" type="ORF">I7I51_08041</name>
</gene>
<protein>
    <submittedName>
        <fullName evidence="1">Uncharacterized protein</fullName>
    </submittedName>
</protein>
<dbReference type="Proteomes" id="UP000663671">
    <property type="component" value="Chromosome 2"/>
</dbReference>
<sequence>MLSGRTPRGDGVSKGRYCWWLPGPSSSPGISTLAEPLSQLTPRLDLRRTVLEAQWQLIPSFYAINVRLPVSPLVLYQFFGSYKGPWDKPYAIHYLDRPFHMYLLFTALDDALSEACLHDTHEVRQSNFPSYLKFANFCLPRVRNIVHSLSNEGLYPLQGKRAFSRGEVVSPPKPFESPSKFC</sequence>
<proteinExistence type="predicted"/>
<dbReference type="VEuPathDB" id="FungiDB:I7I51_08041"/>
<name>A0A8A1M1S6_AJECA</name>
<organism evidence="1 2">
    <name type="scientific">Ajellomyces capsulatus</name>
    <name type="common">Darling's disease fungus</name>
    <name type="synonym">Histoplasma capsulatum</name>
    <dbReference type="NCBI Taxonomy" id="5037"/>
    <lineage>
        <taxon>Eukaryota</taxon>
        <taxon>Fungi</taxon>
        <taxon>Dikarya</taxon>
        <taxon>Ascomycota</taxon>
        <taxon>Pezizomycotina</taxon>
        <taxon>Eurotiomycetes</taxon>
        <taxon>Eurotiomycetidae</taxon>
        <taxon>Onygenales</taxon>
        <taxon>Ajellomycetaceae</taxon>
        <taxon>Histoplasma</taxon>
    </lineage>
</organism>
<dbReference type="EMBL" id="CP069109">
    <property type="protein sequence ID" value="QSS58614.1"/>
    <property type="molecule type" value="Genomic_DNA"/>
</dbReference>
<reference evidence="1" key="1">
    <citation type="submission" date="2021-01" db="EMBL/GenBank/DDBJ databases">
        <title>Chromosome-level genome assembly of a human fungal pathogen reveals clustering of transcriptionally co-regulated genes.</title>
        <authorList>
            <person name="Voorhies M."/>
            <person name="Cohen S."/>
            <person name="Shea T.P."/>
            <person name="Petrus S."/>
            <person name="Munoz J.F."/>
            <person name="Poplawski S."/>
            <person name="Goldman W.E."/>
            <person name="Michael T."/>
            <person name="Cuomo C.A."/>
            <person name="Sil A."/>
            <person name="Beyhan S."/>
        </authorList>
    </citation>
    <scope>NUCLEOTIDE SEQUENCE</scope>
    <source>
        <strain evidence="1">WU24</strain>
    </source>
</reference>
<evidence type="ECO:0000313" key="2">
    <source>
        <dbReference type="Proteomes" id="UP000663671"/>
    </source>
</evidence>
<evidence type="ECO:0000313" key="1">
    <source>
        <dbReference type="EMBL" id="QSS58614.1"/>
    </source>
</evidence>